<sequence length="951" mass="109081">MEGFKLGKSFFYILILIAFLNELILSQTASNVTHETSCNTENLHDIICISNEQEIREVVINTIRSSPLASRDEVIQNSIPKFVEIPNLLCKDSKAELIQWNKKYNTFICSRIQAQEKIAKCRPGYILEEVVIESSDNRLGYKNTDKKVRSDVQKKYALRNKKVCISSIIVPAKIYCEQGILTDGVCVSEHTTSPLYECPNFLHLTPSKWCGYLKIESSNLITGNIINRTIASCNVRKHSGLTQCIPEYHYLDITSEKSWVNVKPSIVKCPAGYYIEFPKILNGDTTNPMDSGRAICKFRKFFPRTIKCSGRLLRNGLIVVDPKIVHQEVNPIPFQQHVNISNYSCEIQKREVPSLICPTQELYERYKSNSGTWLETSWKLDNNTLLDIINYQRGISRYNNTMLGDNSVLNANNSNILTYGRSNTLNNPLYKNTSSAVKSIANFDNLVNPENSTIKYIEVIQEEKHPKILNEATDFAITETNNKNNILSNMDRIIKKIDFETNRDSIDMENLVSHLNNSNADNQIVIQKPLPNEESKSIFYLGEIQQATSIENSTRLPKMMDKRSLYYPFRLPVLPEDYKNGKRKLVWSTTERYQWTLLDSIFKTGIGPQHFFLTNVPIHPLPHIGLAKNMEYYLTIETDPTFQAFVNHTLSLMNMDNINENIKSDNIGKYTQPESVVDQFAVYGNCNIQINSQNSSQITHFIEEKNKSLILNKCNSSLSDKVNETDHEGSVLYALTQQSSQVPQDNSTLKGLCNISLRSPDFLERQELYQFIKSDFDISSVSKTPEVMIEKSTVTQFASWPVSVRYYYLNQNLIKRNQILYSSINRYIYYKHFPHLFTFYSGSTSYFNRYGHIRKPAISDSRFMYESPNENFSYYTGEYGKIDSTYHIHQIFNYSKLYRHAVGPIDHSHCISIIETIPQAVCPKGFTLISKCAIADIIDSIFTGEVVSNTE</sequence>
<gene>
    <name evidence="2" type="ORF">CMU_010760</name>
</gene>
<organism evidence="2 3">
    <name type="scientific">Cryptosporidium muris (strain RN66)</name>
    <dbReference type="NCBI Taxonomy" id="441375"/>
    <lineage>
        <taxon>Eukaryota</taxon>
        <taxon>Sar</taxon>
        <taxon>Alveolata</taxon>
        <taxon>Apicomplexa</taxon>
        <taxon>Conoidasida</taxon>
        <taxon>Coccidia</taxon>
        <taxon>Eucoccidiorida</taxon>
        <taxon>Eimeriorina</taxon>
        <taxon>Cryptosporidiidae</taxon>
        <taxon>Cryptosporidium</taxon>
    </lineage>
</organism>
<dbReference type="VEuPathDB" id="CryptoDB:CMU_010760"/>
<keyword evidence="1" id="KW-0732">Signal</keyword>
<dbReference type="RefSeq" id="XP_002142477.1">
    <property type="nucleotide sequence ID" value="XM_002142441.1"/>
</dbReference>
<evidence type="ECO:0008006" key="4">
    <source>
        <dbReference type="Google" id="ProtNLM"/>
    </source>
</evidence>
<dbReference type="AlphaFoldDB" id="B6AIT7"/>
<dbReference type="EMBL" id="DS989737">
    <property type="protein sequence ID" value="EEA08128.1"/>
    <property type="molecule type" value="Genomic_DNA"/>
</dbReference>
<feature type="signal peptide" evidence="1">
    <location>
        <begin position="1"/>
        <end position="26"/>
    </location>
</feature>
<dbReference type="OMA" id="THETSCN"/>
<evidence type="ECO:0000313" key="2">
    <source>
        <dbReference type="EMBL" id="EEA08128.1"/>
    </source>
</evidence>
<reference evidence="2" key="1">
    <citation type="submission" date="2008-06" db="EMBL/GenBank/DDBJ databases">
        <authorList>
            <person name="Lorenzi H."/>
            <person name="Inman J."/>
            <person name="Miller J."/>
            <person name="Schobel S."/>
            <person name="Amedeo P."/>
            <person name="Caler E.V."/>
            <person name="da Silva J."/>
        </authorList>
    </citation>
    <scope>NUCLEOTIDE SEQUENCE [LARGE SCALE GENOMIC DNA]</scope>
    <source>
        <strain evidence="2">RN66</strain>
    </source>
</reference>
<evidence type="ECO:0000313" key="3">
    <source>
        <dbReference type="Proteomes" id="UP000001460"/>
    </source>
</evidence>
<feature type="chain" id="PRO_5002842373" description="Oocyst wall protein" evidence="1">
    <location>
        <begin position="27"/>
        <end position="951"/>
    </location>
</feature>
<dbReference type="GeneID" id="6997637"/>
<dbReference type="OrthoDB" id="340598at2759"/>
<name>B6AIT7_CRYMR</name>
<proteinExistence type="predicted"/>
<evidence type="ECO:0000256" key="1">
    <source>
        <dbReference type="SAM" id="SignalP"/>
    </source>
</evidence>
<dbReference type="Proteomes" id="UP000001460">
    <property type="component" value="Unassembled WGS sequence"/>
</dbReference>
<protein>
    <recommendedName>
        <fullName evidence="4">Oocyst wall protein</fullName>
    </recommendedName>
</protein>
<accession>B6AIT7</accession>
<keyword evidence="3" id="KW-1185">Reference proteome</keyword>